<keyword evidence="5 7" id="KW-1133">Transmembrane helix</keyword>
<dbReference type="PIRSF" id="PIRSF006603">
    <property type="entry name" value="DinF"/>
    <property type="match status" value="1"/>
</dbReference>
<evidence type="ECO:0000256" key="5">
    <source>
        <dbReference type="ARBA" id="ARBA00022989"/>
    </source>
</evidence>
<dbReference type="PANTHER" id="PTHR43549">
    <property type="entry name" value="MULTIDRUG RESISTANCE PROTEIN YPNP-RELATED"/>
    <property type="match status" value="1"/>
</dbReference>
<dbReference type="EMBL" id="JACHOB010000001">
    <property type="protein sequence ID" value="MBB4658618.1"/>
    <property type="molecule type" value="Genomic_DNA"/>
</dbReference>
<dbReference type="GO" id="GO:0015297">
    <property type="term" value="F:antiporter activity"/>
    <property type="evidence" value="ECO:0007669"/>
    <property type="project" value="InterPro"/>
</dbReference>
<dbReference type="InterPro" id="IPR002528">
    <property type="entry name" value="MATE_fam"/>
</dbReference>
<evidence type="ECO:0000256" key="2">
    <source>
        <dbReference type="ARBA" id="ARBA00022448"/>
    </source>
</evidence>
<feature type="transmembrane region" description="Helical" evidence="7">
    <location>
        <begin position="54"/>
        <end position="76"/>
    </location>
</feature>
<keyword evidence="4 7" id="KW-0812">Transmembrane</keyword>
<name>A0A840I356_9PROT</name>
<feature type="transmembrane region" description="Helical" evidence="7">
    <location>
        <begin position="429"/>
        <end position="448"/>
    </location>
</feature>
<keyword evidence="6 7" id="KW-0472">Membrane</keyword>
<organism evidence="8 9">
    <name type="scientific">Parvularcula dongshanensis</name>
    <dbReference type="NCBI Taxonomy" id="1173995"/>
    <lineage>
        <taxon>Bacteria</taxon>
        <taxon>Pseudomonadati</taxon>
        <taxon>Pseudomonadota</taxon>
        <taxon>Alphaproteobacteria</taxon>
        <taxon>Parvularculales</taxon>
        <taxon>Parvularculaceae</taxon>
        <taxon>Parvularcula</taxon>
    </lineage>
</organism>
<sequence length="479" mass="50277">MSESLTDRRRERLLDGPVAPVLFSLSWPLTLGLFAVVAINVTDTFYVGRLGPDHLAAIGYCFPVIFGMSAIAIGMGNGATSVVARALGAEEMRRARILTSNTSIFVLLYSIALSALMYATSDWVFLNLIGAPAELIPLIHDYMNVWYGGLAFLILPIVLNGLVRAAGEAVVPSVLMVLAAVVNAALSPVLIFGLLGAPALGMAGAAWATVVARGFIAVLAVAYLFRQDLIEVSRDSLSKFIPCVRDVLTYGAPAFLAQLVGPLSGMILTRLLSEAGPDVVAGYAVGARVEALAIIPFYALQSGISPFVGQNVGATRFGRLREAEASVLLFSLVWGAFAGAMLWCFGGDVGNLFTDDPMIAAVTDRYLGFVGFGIWGAGLLIVSVGVFNPLGYPNLAMGLNVLRYIAIYVGLALLAALAVLPFWAGTTAIFLAAPISYVAAGVVSFALIHRLIEKPKRVVPVRTAATGPASSTAEPSPAP</sequence>
<feature type="transmembrane region" description="Helical" evidence="7">
    <location>
        <begin position="402"/>
        <end position="423"/>
    </location>
</feature>
<evidence type="ECO:0000256" key="4">
    <source>
        <dbReference type="ARBA" id="ARBA00022692"/>
    </source>
</evidence>
<dbReference type="RefSeq" id="WP_183816600.1">
    <property type="nucleotide sequence ID" value="NZ_JACHOB010000001.1"/>
</dbReference>
<feature type="transmembrane region" description="Helical" evidence="7">
    <location>
        <begin position="97"/>
        <end position="119"/>
    </location>
</feature>
<evidence type="ECO:0000256" key="3">
    <source>
        <dbReference type="ARBA" id="ARBA00022475"/>
    </source>
</evidence>
<feature type="transmembrane region" description="Helical" evidence="7">
    <location>
        <begin position="205"/>
        <end position="226"/>
    </location>
</feature>
<keyword evidence="9" id="KW-1185">Reference proteome</keyword>
<feature type="transmembrane region" description="Helical" evidence="7">
    <location>
        <begin position="325"/>
        <end position="346"/>
    </location>
</feature>
<evidence type="ECO:0000313" key="8">
    <source>
        <dbReference type="EMBL" id="MBB4658618.1"/>
    </source>
</evidence>
<dbReference type="GO" id="GO:0005886">
    <property type="term" value="C:plasma membrane"/>
    <property type="evidence" value="ECO:0007669"/>
    <property type="project" value="UniProtKB-SubCell"/>
</dbReference>
<dbReference type="PANTHER" id="PTHR43549:SF3">
    <property type="entry name" value="MULTIDRUG RESISTANCE PROTEIN YPNP-RELATED"/>
    <property type="match status" value="1"/>
</dbReference>
<comment type="subcellular location">
    <subcellularLocation>
        <location evidence="1">Cell inner membrane</location>
        <topology evidence="1">Multi-pass membrane protein</topology>
    </subcellularLocation>
</comment>
<gene>
    <name evidence="8" type="ORF">GGQ59_001118</name>
</gene>
<keyword evidence="2" id="KW-0813">Transport</keyword>
<feature type="transmembrane region" description="Helical" evidence="7">
    <location>
        <begin position="175"/>
        <end position="199"/>
    </location>
</feature>
<proteinExistence type="predicted"/>
<dbReference type="NCBIfam" id="TIGR00797">
    <property type="entry name" value="matE"/>
    <property type="match status" value="1"/>
</dbReference>
<dbReference type="Proteomes" id="UP000563524">
    <property type="component" value="Unassembled WGS sequence"/>
</dbReference>
<feature type="transmembrane region" description="Helical" evidence="7">
    <location>
        <begin position="21"/>
        <end position="42"/>
    </location>
</feature>
<protein>
    <submittedName>
        <fullName evidence="8">Putative MATE family efflux protein</fullName>
    </submittedName>
</protein>
<reference evidence="8 9" key="1">
    <citation type="submission" date="2020-08" db="EMBL/GenBank/DDBJ databases">
        <title>Genomic Encyclopedia of Type Strains, Phase IV (KMG-IV): sequencing the most valuable type-strain genomes for metagenomic binning, comparative biology and taxonomic classification.</title>
        <authorList>
            <person name="Goeker M."/>
        </authorList>
    </citation>
    <scope>NUCLEOTIDE SEQUENCE [LARGE SCALE GENOMIC DNA]</scope>
    <source>
        <strain evidence="8 9">DSM 102850</strain>
    </source>
</reference>
<keyword evidence="3" id="KW-1003">Cell membrane</keyword>
<dbReference type="AlphaFoldDB" id="A0A840I356"/>
<comment type="caution">
    <text evidence="8">The sequence shown here is derived from an EMBL/GenBank/DDBJ whole genome shotgun (WGS) entry which is preliminary data.</text>
</comment>
<evidence type="ECO:0000256" key="6">
    <source>
        <dbReference type="ARBA" id="ARBA00023136"/>
    </source>
</evidence>
<dbReference type="InterPro" id="IPR048279">
    <property type="entry name" value="MdtK-like"/>
</dbReference>
<feature type="transmembrane region" description="Helical" evidence="7">
    <location>
        <begin position="366"/>
        <end position="390"/>
    </location>
</feature>
<accession>A0A840I356</accession>
<dbReference type="Pfam" id="PF01554">
    <property type="entry name" value="MatE"/>
    <property type="match status" value="2"/>
</dbReference>
<feature type="transmembrane region" description="Helical" evidence="7">
    <location>
        <begin position="145"/>
        <end position="163"/>
    </location>
</feature>
<dbReference type="InterPro" id="IPR052031">
    <property type="entry name" value="Membrane_Transporter-Flippase"/>
</dbReference>
<evidence type="ECO:0000256" key="7">
    <source>
        <dbReference type="SAM" id="Phobius"/>
    </source>
</evidence>
<dbReference type="GO" id="GO:0042910">
    <property type="term" value="F:xenobiotic transmembrane transporter activity"/>
    <property type="evidence" value="ECO:0007669"/>
    <property type="project" value="InterPro"/>
</dbReference>
<evidence type="ECO:0000313" key="9">
    <source>
        <dbReference type="Proteomes" id="UP000563524"/>
    </source>
</evidence>
<evidence type="ECO:0000256" key="1">
    <source>
        <dbReference type="ARBA" id="ARBA00004429"/>
    </source>
</evidence>